<protein>
    <recommendedName>
        <fullName evidence="7">Cyanophycin synthetase</fullName>
        <ecNumber evidence="6">6.3.2.29</ecNumber>
        <ecNumber evidence="5">6.3.2.30</ecNumber>
    </recommendedName>
    <alternativeName>
        <fullName evidence="11">Cyanophycin synthase</fullName>
    </alternativeName>
</protein>
<reference evidence="16 17" key="1">
    <citation type="submission" date="2021-03" db="EMBL/GenBank/DDBJ databases">
        <title>Genomic Encyclopedia of Type Strains, Phase IV (KMG-IV): sequencing the most valuable type-strain genomes for metagenomic binning, comparative biology and taxonomic classification.</title>
        <authorList>
            <person name="Goeker M."/>
        </authorList>
    </citation>
    <scope>NUCLEOTIDE SEQUENCE [LARGE SCALE GENOMIC DNA]</scope>
    <source>
        <strain evidence="16 17">DSM 28650</strain>
    </source>
</reference>
<dbReference type="InterPro" id="IPR011761">
    <property type="entry name" value="ATP-grasp"/>
</dbReference>
<dbReference type="Gene3D" id="3.30.470.20">
    <property type="entry name" value="ATP-grasp fold, B domain"/>
    <property type="match status" value="2"/>
</dbReference>
<dbReference type="Pfam" id="PF02786">
    <property type="entry name" value="CPSase_L_D2"/>
    <property type="match status" value="1"/>
</dbReference>
<dbReference type="InterPro" id="IPR018109">
    <property type="entry name" value="Folylpolyglutamate_synth_CS"/>
</dbReference>
<dbReference type="SUPFAM" id="SSF53244">
    <property type="entry name" value="MurD-like peptide ligases, peptide-binding domain"/>
    <property type="match status" value="1"/>
</dbReference>
<comment type="caution">
    <text evidence="16">The sequence shown here is derived from an EMBL/GenBank/DDBJ whole genome shotgun (WGS) entry which is preliminary data.</text>
</comment>
<evidence type="ECO:0000256" key="5">
    <source>
        <dbReference type="ARBA" id="ARBA00012968"/>
    </source>
</evidence>
<dbReference type="NCBIfam" id="TIGR02068">
    <property type="entry name" value="cya_phycin_syn"/>
    <property type="match status" value="1"/>
</dbReference>
<evidence type="ECO:0000256" key="2">
    <source>
        <dbReference type="ARBA" id="ARBA00004752"/>
    </source>
</evidence>
<sequence length="881" mass="97638">MKINSFNTFEGRNIYSHKKCIRMDLDLEGFCETPSKSISGFNDSLVNAIPELKTHRCGIDEEGGFVKRLNEGTYLAHICEHCIIAIQNRLGLDAKYGKAREVQGDHYYIIFQYVYPNTALHIANTIVEFINSLIKKTSYNLHEKVEEIKKTLLSEQLGPSTLAICEEARKRGIPTLRIGGGSIFQLGYGKYGKRIEATIGENTGTIAVDTACDKFLTKQILEVQCLPVAPGAKINNTIDLLHEAENIGYPLVLKPQFGNQGKGVYANIKDEKELIQCFTKLSKDYRDIIIERYVQGDDYRVCVVDGEVIAVAKRMPPFILGDGKSTISELISELNKDVLRGEGHEKPLTKVKIDDKMLQHIGKKGYNLNTILQAGEEITLIENANLSTGGVALDCTDIICRENIEICKRAAIAIGLNICGIDIITKDISKPLYNEGIIVEVNAAPGIRMHHYPSMGKSRNVAEKIVDMLFKDTKDSFPIVSVTGTNGKTTTTRLISHVMQLSGKKVGMTTTGGIYINDKCIRKGDTTGPQSARTILFNREIDAAVLETARGGLVRSGLAYDLADVGVITNITDDHLGIDGIDTLENLAHVKSLVGEAVKPNGYVVLNADDEMSLTIVERMKSPIIFFSKNKDNIYLRNNIEDGSYGVYVENGLLCIENKEGITNLMNIEDIGITFNGNLQYNIENAMAACSALVGLGIDYDIIKNGLATFYCNEELNPGRFNVYKVGEVTVVLDYGHNVEGYKAVIQGLKNMKRNRLIGIIGVPGDRLNRNIEDLGKISSQYFDYIYIKEDLDKRGRKEGEVAEILKNGVLSTGYSENCFEIVLNEKEALNIAIDKGKPGDVIVVFFEEFNPLVNLIKEKIKEVDMQIEQNSIYESKVELA</sequence>
<dbReference type="Pfam" id="PF08245">
    <property type="entry name" value="Mur_ligase_M"/>
    <property type="match status" value="1"/>
</dbReference>
<evidence type="ECO:0000256" key="11">
    <source>
        <dbReference type="ARBA" id="ARBA00031353"/>
    </source>
</evidence>
<dbReference type="InterPro" id="IPR044019">
    <property type="entry name" value="Cyanophycin_syn_N"/>
</dbReference>
<feature type="domain" description="ATP-grasp" evidence="15">
    <location>
        <begin position="218"/>
        <end position="470"/>
    </location>
</feature>
<evidence type="ECO:0000256" key="14">
    <source>
        <dbReference type="PROSITE-ProRule" id="PRU00409"/>
    </source>
</evidence>
<organism evidence="16 17">
    <name type="scientific">Clostridium punense</name>
    <dbReference type="NCBI Taxonomy" id="1054297"/>
    <lineage>
        <taxon>Bacteria</taxon>
        <taxon>Bacillati</taxon>
        <taxon>Bacillota</taxon>
        <taxon>Clostridia</taxon>
        <taxon>Eubacteriales</taxon>
        <taxon>Clostridiaceae</taxon>
        <taxon>Clostridium</taxon>
    </lineage>
</organism>
<evidence type="ECO:0000256" key="7">
    <source>
        <dbReference type="ARBA" id="ARBA00022036"/>
    </source>
</evidence>
<gene>
    <name evidence="16" type="ORF">J2Z44_000824</name>
</gene>
<evidence type="ECO:0000256" key="1">
    <source>
        <dbReference type="ARBA" id="ARBA00003184"/>
    </source>
</evidence>
<evidence type="ECO:0000256" key="9">
    <source>
        <dbReference type="ARBA" id="ARBA00022741"/>
    </source>
</evidence>
<evidence type="ECO:0000256" key="6">
    <source>
        <dbReference type="ARBA" id="ARBA00013005"/>
    </source>
</evidence>
<dbReference type="PROSITE" id="PS01011">
    <property type="entry name" value="FOLYLPOLYGLU_SYNT_1"/>
    <property type="match status" value="1"/>
</dbReference>
<dbReference type="InterPro" id="IPR011810">
    <property type="entry name" value="Cya_phycin_syn"/>
</dbReference>
<evidence type="ECO:0000313" key="17">
    <source>
        <dbReference type="Proteomes" id="UP001519308"/>
    </source>
</evidence>
<comment type="subunit">
    <text evidence="4">Homodimer.</text>
</comment>
<dbReference type="EC" id="6.3.2.29" evidence="6"/>
<evidence type="ECO:0000256" key="13">
    <source>
        <dbReference type="ARBA" id="ARBA00048425"/>
    </source>
</evidence>
<keyword evidence="17" id="KW-1185">Reference proteome</keyword>
<dbReference type="Gene3D" id="3.40.1190.10">
    <property type="entry name" value="Mur-like, catalytic domain"/>
    <property type="match status" value="1"/>
</dbReference>
<dbReference type="InterPro" id="IPR036615">
    <property type="entry name" value="Mur_ligase_C_dom_sf"/>
</dbReference>
<dbReference type="InterPro" id="IPR005479">
    <property type="entry name" value="CPAse_ATP-bd"/>
</dbReference>
<comment type="similarity">
    <text evidence="3">In the C-terminal section; belongs to the MurCDEF family.</text>
</comment>
<dbReference type="PROSITE" id="PS50975">
    <property type="entry name" value="ATP_GRASP"/>
    <property type="match status" value="1"/>
</dbReference>
<keyword evidence="10 14" id="KW-0067">ATP-binding</keyword>
<proteinExistence type="inferred from homology"/>
<evidence type="ECO:0000256" key="8">
    <source>
        <dbReference type="ARBA" id="ARBA00022598"/>
    </source>
</evidence>
<evidence type="ECO:0000256" key="12">
    <source>
        <dbReference type="ARBA" id="ARBA00048094"/>
    </source>
</evidence>
<dbReference type="PANTHER" id="PTHR23135:SF18">
    <property type="entry name" value="CYANOPHYCIN SYNTHETASE"/>
    <property type="match status" value="1"/>
</dbReference>
<evidence type="ECO:0000259" key="15">
    <source>
        <dbReference type="PROSITE" id="PS50975"/>
    </source>
</evidence>
<dbReference type="GO" id="GO:0071160">
    <property type="term" value="F:cyanophycin synthetase activity (L-aspartate-adding)"/>
    <property type="evidence" value="ECO:0007669"/>
    <property type="project" value="UniProtKB-EC"/>
</dbReference>
<keyword evidence="9 14" id="KW-0547">Nucleotide-binding</keyword>
<keyword evidence="8 16" id="KW-0436">Ligase</keyword>
<accession>A0ABS4JZU0</accession>
<comment type="function">
    <text evidence="1">Catalyzes the ATP-dependent polymerization of arginine and aspartate to multi-L-arginyl-poly-L-aspartic acid (cyanophycin; a water-insoluble reserve polymer).</text>
</comment>
<dbReference type="PANTHER" id="PTHR23135">
    <property type="entry name" value="MUR LIGASE FAMILY MEMBER"/>
    <property type="match status" value="1"/>
</dbReference>
<comment type="catalytic activity">
    <reaction evidence="13">
        <text>[L-4-(L-arginin-2-N-yl)aspartate](n) + L-aspartate + ATP = [L-4-(L-arginin-2-N-yl)aspartate](n)-L-aspartate + ADP + phosphate + H(+)</text>
        <dbReference type="Rhea" id="RHEA:13277"/>
        <dbReference type="Rhea" id="RHEA-COMP:13728"/>
        <dbReference type="Rhea" id="RHEA-COMP:13733"/>
        <dbReference type="ChEBI" id="CHEBI:15378"/>
        <dbReference type="ChEBI" id="CHEBI:29991"/>
        <dbReference type="ChEBI" id="CHEBI:30616"/>
        <dbReference type="ChEBI" id="CHEBI:43474"/>
        <dbReference type="ChEBI" id="CHEBI:137986"/>
        <dbReference type="ChEBI" id="CHEBI:137990"/>
        <dbReference type="ChEBI" id="CHEBI:456216"/>
        <dbReference type="EC" id="6.3.2.29"/>
    </reaction>
</comment>
<dbReference type="NCBIfam" id="NF010623">
    <property type="entry name" value="PRK14016.1"/>
    <property type="match status" value="1"/>
</dbReference>
<comment type="catalytic activity">
    <reaction evidence="12">
        <text>[L-4-(L-arginin-2-N-yl)aspartate](n)-L-aspartate + L-arginine + ATP = [L-4-(L-arginin-2-N-yl)aspartate](n+1) + ADP + phosphate + H(+)</text>
        <dbReference type="Rhea" id="RHEA:23888"/>
        <dbReference type="Rhea" id="RHEA-COMP:13732"/>
        <dbReference type="Rhea" id="RHEA-COMP:13733"/>
        <dbReference type="ChEBI" id="CHEBI:15378"/>
        <dbReference type="ChEBI" id="CHEBI:30616"/>
        <dbReference type="ChEBI" id="CHEBI:32682"/>
        <dbReference type="ChEBI" id="CHEBI:43474"/>
        <dbReference type="ChEBI" id="CHEBI:137986"/>
        <dbReference type="ChEBI" id="CHEBI:137990"/>
        <dbReference type="ChEBI" id="CHEBI:456216"/>
        <dbReference type="EC" id="6.3.2.30"/>
    </reaction>
</comment>
<dbReference type="InterPro" id="IPR036565">
    <property type="entry name" value="Mur-like_cat_sf"/>
</dbReference>
<dbReference type="InterPro" id="IPR004101">
    <property type="entry name" value="Mur_ligase_C"/>
</dbReference>
<evidence type="ECO:0000256" key="10">
    <source>
        <dbReference type="ARBA" id="ARBA00022840"/>
    </source>
</evidence>
<dbReference type="Gene3D" id="3.90.190.20">
    <property type="entry name" value="Mur ligase, C-terminal domain"/>
    <property type="match status" value="1"/>
</dbReference>
<dbReference type="GO" id="GO:0071161">
    <property type="term" value="F:cyanophycin synthetase activity (L-arginine-adding)"/>
    <property type="evidence" value="ECO:0007669"/>
    <property type="project" value="UniProtKB-EC"/>
</dbReference>
<dbReference type="InterPro" id="IPR013221">
    <property type="entry name" value="Mur_ligase_cen"/>
</dbReference>
<comment type="pathway">
    <text evidence="2">Cell wall biogenesis; peptidoglycan biosynthesis.</text>
</comment>
<dbReference type="SUPFAM" id="SSF56059">
    <property type="entry name" value="Glutathione synthetase ATP-binding domain-like"/>
    <property type="match status" value="1"/>
</dbReference>
<dbReference type="SUPFAM" id="SSF53623">
    <property type="entry name" value="MurD-like peptide ligases, catalytic domain"/>
    <property type="match status" value="1"/>
</dbReference>
<evidence type="ECO:0000256" key="4">
    <source>
        <dbReference type="ARBA" id="ARBA00011738"/>
    </source>
</evidence>
<dbReference type="Proteomes" id="UP001519308">
    <property type="component" value="Unassembled WGS sequence"/>
</dbReference>
<evidence type="ECO:0000313" key="16">
    <source>
        <dbReference type="EMBL" id="MBP2021040.1"/>
    </source>
</evidence>
<dbReference type="Pfam" id="PF18921">
    <property type="entry name" value="Cyanophycin_syn"/>
    <property type="match status" value="1"/>
</dbReference>
<dbReference type="EMBL" id="JAGGLL010000004">
    <property type="protein sequence ID" value="MBP2021040.1"/>
    <property type="molecule type" value="Genomic_DNA"/>
</dbReference>
<evidence type="ECO:0000256" key="3">
    <source>
        <dbReference type="ARBA" id="ARBA00009060"/>
    </source>
</evidence>
<dbReference type="RefSeq" id="WP_021284515.1">
    <property type="nucleotide sequence ID" value="NZ_JAGGLL010000004.1"/>
</dbReference>
<name>A0ABS4JZU0_9CLOT</name>
<dbReference type="Pfam" id="PF02875">
    <property type="entry name" value="Mur_ligase_C"/>
    <property type="match status" value="1"/>
</dbReference>
<dbReference type="EC" id="6.3.2.30" evidence="5"/>